<dbReference type="EMBL" id="CP012748">
    <property type="protein sequence ID" value="ALL69997.1"/>
    <property type="molecule type" value="Genomic_DNA"/>
</dbReference>
<gene>
    <name evidence="1" type="ORF">K788_0001645</name>
</gene>
<proteinExistence type="predicted"/>
<dbReference type="Proteomes" id="UP000019146">
    <property type="component" value="Plasmid unnamed"/>
</dbReference>
<evidence type="ECO:0000313" key="1">
    <source>
        <dbReference type="EMBL" id="ALL69997.1"/>
    </source>
</evidence>
<evidence type="ECO:0000313" key="2">
    <source>
        <dbReference type="Proteomes" id="UP000019146"/>
    </source>
</evidence>
<keyword evidence="1" id="KW-0614">Plasmid</keyword>
<reference evidence="1 2" key="1">
    <citation type="journal article" date="2014" name="Genome Announc.">
        <title>Draft Genome Sequence of the Haloacid-Degrading Burkholderia caribensis Strain MBA4.</title>
        <authorList>
            <person name="Pan Y."/>
            <person name="Kong K.F."/>
            <person name="Tsang J.S."/>
        </authorList>
    </citation>
    <scope>NUCLEOTIDE SEQUENCE [LARGE SCALE GENOMIC DNA]</scope>
    <source>
        <strain evidence="1 2">MBA4</strain>
        <plasmid evidence="2">Plasmid</plasmid>
    </source>
</reference>
<name>A0A0N7JVS1_9BURK</name>
<accession>A0A0N7JVS1</accession>
<protein>
    <submittedName>
        <fullName evidence="1">Uncharacterized protein</fullName>
    </submittedName>
</protein>
<geneLocation type="plasmid" evidence="2"/>
<sequence>MLLTQNSVERASVMQSWRLAFDGADLIEPAGSQKRSRQFAAGHA</sequence>
<dbReference type="AlphaFoldDB" id="A0A0N7JVS1"/>
<organism evidence="1 2">
    <name type="scientific">Paraburkholderia caribensis MBA4</name>
    <dbReference type="NCBI Taxonomy" id="1323664"/>
    <lineage>
        <taxon>Bacteria</taxon>
        <taxon>Pseudomonadati</taxon>
        <taxon>Pseudomonadota</taxon>
        <taxon>Betaproteobacteria</taxon>
        <taxon>Burkholderiales</taxon>
        <taxon>Burkholderiaceae</taxon>
        <taxon>Paraburkholderia</taxon>
    </lineage>
</organism>
<dbReference type="KEGG" id="bcai:K788_0001645"/>